<dbReference type="RefSeq" id="WP_377467581.1">
    <property type="nucleotide sequence ID" value="NZ_JBHUOP010000006.1"/>
</dbReference>
<feature type="compositionally biased region" description="Low complexity" evidence="1">
    <location>
        <begin position="14"/>
        <end position="28"/>
    </location>
</feature>
<accession>A0ABW5XGQ0</accession>
<evidence type="ECO:0000313" key="4">
    <source>
        <dbReference type="Proteomes" id="UP001597391"/>
    </source>
</evidence>
<evidence type="ECO:0000256" key="2">
    <source>
        <dbReference type="SAM" id="Phobius"/>
    </source>
</evidence>
<keyword evidence="2" id="KW-0812">Transmembrane</keyword>
<keyword evidence="4" id="KW-1185">Reference proteome</keyword>
<keyword evidence="2" id="KW-1133">Transmembrane helix</keyword>
<feature type="transmembrane region" description="Helical" evidence="2">
    <location>
        <begin position="274"/>
        <end position="292"/>
    </location>
</feature>
<feature type="transmembrane region" description="Helical" evidence="2">
    <location>
        <begin position="75"/>
        <end position="97"/>
    </location>
</feature>
<evidence type="ECO:0000313" key="3">
    <source>
        <dbReference type="EMBL" id="MFD2841516.1"/>
    </source>
</evidence>
<evidence type="ECO:0000256" key="1">
    <source>
        <dbReference type="SAM" id="MobiDB-lite"/>
    </source>
</evidence>
<name>A0ABW5XGQ0_9MICO</name>
<gene>
    <name evidence="3" type="ORF">ACFSYH_13195</name>
</gene>
<dbReference type="EMBL" id="JBHUOP010000006">
    <property type="protein sequence ID" value="MFD2841516.1"/>
    <property type="molecule type" value="Genomic_DNA"/>
</dbReference>
<evidence type="ECO:0008006" key="5">
    <source>
        <dbReference type="Google" id="ProtNLM"/>
    </source>
</evidence>
<feature type="transmembrane region" description="Helical" evidence="2">
    <location>
        <begin position="358"/>
        <end position="380"/>
    </location>
</feature>
<keyword evidence="2" id="KW-0472">Membrane</keyword>
<feature type="transmembrane region" description="Helical" evidence="2">
    <location>
        <begin position="299"/>
        <end position="325"/>
    </location>
</feature>
<organism evidence="3 4">
    <name type="scientific">Populibacterium corticicola</name>
    <dbReference type="NCBI Taxonomy" id="1812826"/>
    <lineage>
        <taxon>Bacteria</taxon>
        <taxon>Bacillati</taxon>
        <taxon>Actinomycetota</taxon>
        <taxon>Actinomycetes</taxon>
        <taxon>Micrococcales</taxon>
        <taxon>Jonesiaceae</taxon>
        <taxon>Populibacterium</taxon>
    </lineage>
</organism>
<sequence length="391" mass="40670">MTQESTGTGRAKDTSSTSATTKTSSKSAPGRKSVKKSAAQPYPSEKKATGSQRTTNTDTSDGLTIGGRTFGRGMVVVALVLLGVLATPLGLASQWAFDTITDRESYVSLVSDLGRDPNIQEAVADEVTNAALERVDVSSLVEGRRDGWIGALDDLIGSVTGSDIATQLEERLRPALTSAVNRFVASDDFQSVWVSANSQAHTSLLAALQEPATADEDIAIDLSAAVNSADTGGVDGQVLSLVSRALQDNPVEIPILTAEQVDALRTGYSVIGSVSTWAPILGVLALIAALVLAPSNKRWLVGCAAGFAFIASAFLPAIIELYIAFAQPEVLTGDTLTAQVARHITDEAVTHSSAGLGYGVPVGVAILIVTAIATAAWRILPTRRLASLNAR</sequence>
<protein>
    <recommendedName>
        <fullName evidence="5">Integral membrane protein</fullName>
    </recommendedName>
</protein>
<feature type="region of interest" description="Disordered" evidence="1">
    <location>
        <begin position="1"/>
        <end position="65"/>
    </location>
</feature>
<dbReference type="Proteomes" id="UP001597391">
    <property type="component" value="Unassembled WGS sequence"/>
</dbReference>
<reference evidence="4" key="1">
    <citation type="journal article" date="2019" name="Int. J. Syst. Evol. Microbiol.">
        <title>The Global Catalogue of Microorganisms (GCM) 10K type strain sequencing project: providing services to taxonomists for standard genome sequencing and annotation.</title>
        <authorList>
            <consortium name="The Broad Institute Genomics Platform"/>
            <consortium name="The Broad Institute Genome Sequencing Center for Infectious Disease"/>
            <person name="Wu L."/>
            <person name="Ma J."/>
        </authorList>
    </citation>
    <scope>NUCLEOTIDE SEQUENCE [LARGE SCALE GENOMIC DNA]</scope>
    <source>
        <strain evidence="4">KCTC 33576</strain>
    </source>
</reference>
<comment type="caution">
    <text evidence="3">The sequence shown here is derived from an EMBL/GenBank/DDBJ whole genome shotgun (WGS) entry which is preliminary data.</text>
</comment>
<feature type="compositionally biased region" description="Polar residues" evidence="1">
    <location>
        <begin position="49"/>
        <end position="62"/>
    </location>
</feature>
<proteinExistence type="predicted"/>